<sequence>MSLQFHRAVEDMELWIANSGGFSFVISFESTSGPGFHGRPGYMASWRPLYETRGAIKVSGSPFKNFDEAKEACNRTLEHLSSE</sequence>
<dbReference type="EMBL" id="BSOW01000012">
    <property type="protein sequence ID" value="GLR86845.1"/>
    <property type="molecule type" value="Genomic_DNA"/>
</dbReference>
<keyword evidence="2" id="KW-1185">Reference proteome</keyword>
<dbReference type="RefSeq" id="WP_284267382.1">
    <property type="nucleotide sequence ID" value="NZ_BSOW01000012.1"/>
</dbReference>
<accession>A0ABQ6B1T4</accession>
<reference evidence="2" key="1">
    <citation type="journal article" date="2019" name="Int. J. Syst. Evol. Microbiol.">
        <title>The Global Catalogue of Microorganisms (GCM) 10K type strain sequencing project: providing services to taxonomists for standard genome sequencing and annotation.</title>
        <authorList>
            <consortium name="The Broad Institute Genomics Platform"/>
            <consortium name="The Broad Institute Genome Sequencing Center for Infectious Disease"/>
            <person name="Wu L."/>
            <person name="Ma J."/>
        </authorList>
    </citation>
    <scope>NUCLEOTIDE SEQUENCE [LARGE SCALE GENOMIC DNA]</scope>
    <source>
        <strain evidence="2">NBRC 102520</strain>
    </source>
</reference>
<proteinExistence type="predicted"/>
<name>A0ABQ6B1T4_9BRAD</name>
<evidence type="ECO:0000313" key="2">
    <source>
        <dbReference type="Proteomes" id="UP001156905"/>
    </source>
</evidence>
<gene>
    <name evidence="1" type="ORF">GCM10007857_35560</name>
</gene>
<protein>
    <submittedName>
        <fullName evidence="1">Uncharacterized protein</fullName>
    </submittedName>
</protein>
<dbReference type="Proteomes" id="UP001156905">
    <property type="component" value="Unassembled WGS sequence"/>
</dbReference>
<comment type="caution">
    <text evidence="1">The sequence shown here is derived from an EMBL/GenBank/DDBJ whole genome shotgun (WGS) entry which is preliminary data.</text>
</comment>
<organism evidence="1 2">
    <name type="scientific">Bradyrhizobium iriomotense</name>
    <dbReference type="NCBI Taxonomy" id="441950"/>
    <lineage>
        <taxon>Bacteria</taxon>
        <taxon>Pseudomonadati</taxon>
        <taxon>Pseudomonadota</taxon>
        <taxon>Alphaproteobacteria</taxon>
        <taxon>Hyphomicrobiales</taxon>
        <taxon>Nitrobacteraceae</taxon>
        <taxon>Bradyrhizobium</taxon>
    </lineage>
</organism>
<evidence type="ECO:0000313" key="1">
    <source>
        <dbReference type="EMBL" id="GLR86845.1"/>
    </source>
</evidence>